<dbReference type="PhylomeDB" id="T1JLJ5"/>
<organism evidence="1 2">
    <name type="scientific">Strigamia maritima</name>
    <name type="common">European centipede</name>
    <name type="synonym">Geophilus maritimus</name>
    <dbReference type="NCBI Taxonomy" id="126957"/>
    <lineage>
        <taxon>Eukaryota</taxon>
        <taxon>Metazoa</taxon>
        <taxon>Ecdysozoa</taxon>
        <taxon>Arthropoda</taxon>
        <taxon>Myriapoda</taxon>
        <taxon>Chilopoda</taxon>
        <taxon>Pleurostigmophora</taxon>
        <taxon>Geophilomorpha</taxon>
        <taxon>Linotaeniidae</taxon>
        <taxon>Strigamia</taxon>
    </lineage>
</organism>
<dbReference type="EMBL" id="AFFK01018490">
    <property type="status" value="NOT_ANNOTATED_CDS"/>
    <property type="molecule type" value="Genomic_DNA"/>
</dbReference>
<keyword evidence="2" id="KW-1185">Reference proteome</keyword>
<dbReference type="eggNOG" id="KOG3686">
    <property type="taxonomic scope" value="Eukaryota"/>
</dbReference>
<dbReference type="AlphaFoldDB" id="T1JLJ5"/>
<dbReference type="STRING" id="126957.T1JLJ5"/>
<proteinExistence type="predicted"/>
<reference evidence="2" key="1">
    <citation type="submission" date="2011-05" db="EMBL/GenBank/DDBJ databases">
        <authorList>
            <person name="Richards S.R."/>
            <person name="Qu J."/>
            <person name="Jiang H."/>
            <person name="Jhangiani S.N."/>
            <person name="Agravi P."/>
            <person name="Goodspeed R."/>
            <person name="Gross S."/>
            <person name="Mandapat C."/>
            <person name="Jackson L."/>
            <person name="Mathew T."/>
            <person name="Pu L."/>
            <person name="Thornton R."/>
            <person name="Saada N."/>
            <person name="Wilczek-Boney K.B."/>
            <person name="Lee S."/>
            <person name="Kovar C."/>
            <person name="Wu Y."/>
            <person name="Scherer S.E."/>
            <person name="Worley K.C."/>
            <person name="Muzny D.M."/>
            <person name="Gibbs R."/>
        </authorList>
    </citation>
    <scope>NUCLEOTIDE SEQUENCE</scope>
    <source>
        <strain evidence="2">Brora</strain>
    </source>
</reference>
<reference evidence="1" key="2">
    <citation type="submission" date="2015-02" db="UniProtKB">
        <authorList>
            <consortium name="EnsemblMetazoa"/>
        </authorList>
    </citation>
    <scope>IDENTIFICATION</scope>
</reference>
<dbReference type="Gene3D" id="3.30.1120.160">
    <property type="match status" value="1"/>
</dbReference>
<dbReference type="Proteomes" id="UP000014500">
    <property type="component" value="Unassembled WGS sequence"/>
</dbReference>
<evidence type="ECO:0000313" key="2">
    <source>
        <dbReference type="Proteomes" id="UP000014500"/>
    </source>
</evidence>
<sequence length="119" mass="13050">MVGGPNVKCLGALDIAADNLLRIMVRTVSYCLHGLIPASCLAADRYNREDVVRSLSNEISLHPLLQLGQLPSTSDELLKLDQKALILCVPVFMQIFIKSELKVGVLYVKENTVDGGRRS</sequence>
<dbReference type="HOGENOM" id="CLU_2064377_0_0_1"/>
<dbReference type="EnsemblMetazoa" id="SMAR014725-RA">
    <property type="protein sequence ID" value="SMAR014725-PA"/>
    <property type="gene ID" value="SMAR014725"/>
</dbReference>
<protein>
    <submittedName>
        <fullName evidence="1">Uncharacterized protein</fullName>
    </submittedName>
</protein>
<accession>T1JLJ5</accession>
<evidence type="ECO:0000313" key="1">
    <source>
        <dbReference type="EnsemblMetazoa" id="SMAR014725-PA"/>
    </source>
</evidence>
<name>T1JLJ5_STRMM</name>
<dbReference type="OMA" id="PASYICA"/>